<comment type="caution">
    <text evidence="1">The sequence shown here is derived from an EMBL/GenBank/DDBJ whole genome shotgun (WGS) entry which is preliminary data.</text>
</comment>
<dbReference type="AlphaFoldDB" id="A0ABD3B8B8"/>
<reference evidence="2" key="1">
    <citation type="journal article" date="2024" name="IScience">
        <title>Strigolactones Initiate the Formation of Haustorium-like Structures in Castilleja.</title>
        <authorList>
            <person name="Buerger M."/>
            <person name="Peterson D."/>
            <person name="Chory J."/>
        </authorList>
    </citation>
    <scope>NUCLEOTIDE SEQUENCE [LARGE SCALE GENOMIC DNA]</scope>
</reference>
<sequence length="60" mass="6835">MRKRIGGLAVSKKKSRKLLPFVPIEDLVYDLSALSEYNPELMSPLDSKPAEFNLTVDIHY</sequence>
<organism evidence="1 2">
    <name type="scientific">Castilleja foliolosa</name>
    <dbReference type="NCBI Taxonomy" id="1961234"/>
    <lineage>
        <taxon>Eukaryota</taxon>
        <taxon>Viridiplantae</taxon>
        <taxon>Streptophyta</taxon>
        <taxon>Embryophyta</taxon>
        <taxon>Tracheophyta</taxon>
        <taxon>Spermatophyta</taxon>
        <taxon>Magnoliopsida</taxon>
        <taxon>eudicotyledons</taxon>
        <taxon>Gunneridae</taxon>
        <taxon>Pentapetalae</taxon>
        <taxon>asterids</taxon>
        <taxon>lamiids</taxon>
        <taxon>Lamiales</taxon>
        <taxon>Orobanchaceae</taxon>
        <taxon>Pedicularideae</taxon>
        <taxon>Castillejinae</taxon>
        <taxon>Castilleja</taxon>
    </lineage>
</organism>
<gene>
    <name evidence="1" type="ORF">CASFOL_042797</name>
</gene>
<evidence type="ECO:0000313" key="2">
    <source>
        <dbReference type="Proteomes" id="UP001632038"/>
    </source>
</evidence>
<name>A0ABD3B8B8_9LAMI</name>
<accession>A0ABD3B8B8</accession>
<proteinExistence type="predicted"/>
<evidence type="ECO:0000313" key="1">
    <source>
        <dbReference type="EMBL" id="KAL3613384.1"/>
    </source>
</evidence>
<keyword evidence="2" id="KW-1185">Reference proteome</keyword>
<dbReference type="EMBL" id="JAVIJP010000132">
    <property type="protein sequence ID" value="KAL3613384.1"/>
    <property type="molecule type" value="Genomic_DNA"/>
</dbReference>
<protein>
    <submittedName>
        <fullName evidence="1">Uncharacterized protein</fullName>
    </submittedName>
</protein>
<dbReference type="Proteomes" id="UP001632038">
    <property type="component" value="Unassembled WGS sequence"/>
</dbReference>